<dbReference type="CDD" id="cd14740">
    <property type="entry name" value="PAAR_4"/>
    <property type="match status" value="1"/>
</dbReference>
<dbReference type="Gene3D" id="2.60.200.60">
    <property type="match status" value="1"/>
</dbReference>
<dbReference type="EMBL" id="QUOU01000001">
    <property type="protein sequence ID" value="REL27770.1"/>
    <property type="molecule type" value="Genomic_DNA"/>
</dbReference>
<feature type="region of interest" description="Disordered" evidence="1">
    <location>
        <begin position="288"/>
        <end position="342"/>
    </location>
</feature>
<dbReference type="AlphaFoldDB" id="A0A3E0TTL1"/>
<accession>A0A3E0TTL1</accession>
<organism evidence="2 3">
    <name type="scientific">Thalassotalea euphylliae</name>
    <dbReference type="NCBI Taxonomy" id="1655234"/>
    <lineage>
        <taxon>Bacteria</taxon>
        <taxon>Pseudomonadati</taxon>
        <taxon>Pseudomonadota</taxon>
        <taxon>Gammaproteobacteria</taxon>
        <taxon>Alteromonadales</taxon>
        <taxon>Colwelliaceae</taxon>
        <taxon>Thalassotalea</taxon>
    </lineage>
</organism>
<feature type="compositionally biased region" description="Acidic residues" evidence="1">
    <location>
        <begin position="333"/>
        <end position="342"/>
    </location>
</feature>
<name>A0A3E0TTL1_9GAMM</name>
<reference evidence="2 3" key="1">
    <citation type="submission" date="2018-08" db="EMBL/GenBank/DDBJ databases">
        <title>Thalassotalea euphylliae genome.</title>
        <authorList>
            <person name="Summers S."/>
            <person name="Rice S.A."/>
            <person name="Freckelton M.L."/>
            <person name="Nedved B.T."/>
            <person name="Hadfield M.G."/>
        </authorList>
    </citation>
    <scope>NUCLEOTIDE SEQUENCE [LARGE SCALE GENOMIC DNA]</scope>
    <source>
        <strain evidence="2 3">H1</strain>
    </source>
</reference>
<feature type="region of interest" description="Disordered" evidence="1">
    <location>
        <begin position="236"/>
        <end position="257"/>
    </location>
</feature>
<dbReference type="Proteomes" id="UP000256478">
    <property type="component" value="Unassembled WGS sequence"/>
</dbReference>
<protein>
    <submittedName>
        <fullName evidence="2">DUF4150 domain-containing protein</fullName>
    </submittedName>
</protein>
<feature type="compositionally biased region" description="Basic and acidic residues" evidence="1">
    <location>
        <begin position="310"/>
        <end position="320"/>
    </location>
</feature>
<feature type="compositionally biased region" description="Low complexity" evidence="1">
    <location>
        <begin position="297"/>
        <end position="307"/>
    </location>
</feature>
<comment type="caution">
    <text evidence="2">The sequence shown here is derived from an EMBL/GenBank/DDBJ whole genome shotgun (WGS) entry which is preliminary data.</text>
</comment>
<proteinExistence type="predicted"/>
<evidence type="ECO:0000313" key="3">
    <source>
        <dbReference type="Proteomes" id="UP000256478"/>
    </source>
</evidence>
<dbReference type="OrthoDB" id="272411at2"/>
<gene>
    <name evidence="2" type="ORF">DXX93_15195</name>
</gene>
<evidence type="ECO:0000313" key="2">
    <source>
        <dbReference type="EMBL" id="REL27770.1"/>
    </source>
</evidence>
<evidence type="ECO:0000256" key="1">
    <source>
        <dbReference type="SAM" id="MobiDB-lite"/>
    </source>
</evidence>
<sequence length="342" mass="36647">MTNYINAHLGSDPQSIQYDIDQLTAEVRSGGNQAWRHNNVALLPFNISSRQAGGIGMANGVAIFPDKESSQQAFLNECQRPKYVGDTLGQMINRFIPEHIVEPPQWDEEKSEPILPWLEPVTGLDMNAKLTNYEALLTLVEEHIGWQMGSVENIEKDQQSQAPNVSTVTGNNVLINGKTAVHQDSGGALQTVDVCLTTIGKSVIPIAYPNLAQSSDAASTASSVKINGNPACHIKSNFSKSTGDQPGDKKGVASGTTEGKAEFITSSLDVFIEGKPAVRQGDLMVSNNKNTPPAPLMQPGGPLPQGLEIAPKDPIKDKNKPNQIAIKASGDEKLDDDSMLIG</sequence>
<dbReference type="Pfam" id="PF13665">
    <property type="entry name" value="Tox-PAAR-like"/>
    <property type="match status" value="1"/>
</dbReference>
<dbReference type="RefSeq" id="WP_116008837.1">
    <property type="nucleotide sequence ID" value="NZ_QUOU01000001.1"/>
</dbReference>